<dbReference type="OMA" id="CAIKETQ"/>
<gene>
    <name evidence="11" type="ORF">THAOC_30067</name>
</gene>
<evidence type="ECO:0000256" key="9">
    <source>
        <dbReference type="SAM" id="MobiDB-lite"/>
    </source>
</evidence>
<evidence type="ECO:0000256" key="5">
    <source>
        <dbReference type="ARBA" id="ARBA00023054"/>
    </source>
</evidence>
<evidence type="ECO:0000313" key="12">
    <source>
        <dbReference type="Proteomes" id="UP000266841"/>
    </source>
</evidence>
<feature type="region of interest" description="Disordered" evidence="9">
    <location>
        <begin position="145"/>
        <end position="177"/>
    </location>
</feature>
<dbReference type="eggNOG" id="KOG3809">
    <property type="taxonomic scope" value="Eukaryota"/>
</dbReference>
<comment type="caution">
    <text evidence="11">The sequence shown here is derived from an EMBL/GenBank/DDBJ whole genome shotgun (WGS) entry which is preliminary data.</text>
</comment>
<protein>
    <recommendedName>
        <fullName evidence="10">TRAF3-interacting protein 1 N-terminal domain-containing protein</fullName>
    </recommendedName>
</protein>
<name>K0RCA0_THAOC</name>
<dbReference type="GO" id="GO:0060271">
    <property type="term" value="P:cilium assembly"/>
    <property type="evidence" value="ECO:0007669"/>
    <property type="project" value="TreeGrafter"/>
</dbReference>
<dbReference type="GO" id="GO:0008017">
    <property type="term" value="F:microtubule binding"/>
    <property type="evidence" value="ECO:0007669"/>
    <property type="project" value="InterPro"/>
</dbReference>
<comment type="similarity">
    <text evidence="8">Belongs to the TRAF3IP1 family.</text>
</comment>
<sequence>MNEDLKCAIKETQAVLEPLFNKPKLTTKLLGKPPFRFIHDIITATLRETGFPAGYFSDSELDSTKLRENRQLKTSFLERLIKLVEAASGEEQRASSSEIVAGLGALHTNTLLVTFGRLATDVALDRDALVVRCLSRLPVEDFAKNSSKKEEKTASSKEQDSGSIRGPSPRYERSLTEVDDGENGRVFQALELCNGDLDRTKELLTNLVVKPKPSDKLLGRPPFRFIHDLLLSVCQSTGFDLKRPFGGQQIFSDDEMISSNVKEKGAKLDFLTKLVNFVESVVGKHVDVIPANVVSGLEAERTRYMLQLFCVIATNSTSLTNNDKLPLSSVSDHQDKTMCEDTSDNEGGVPEAGGDGAGGEGEEGEVKKVASEDRPSLDGDCSAENTCYPDLSPPFISAEQPGDARPVPGALNAVSGANGHEGVFAQQSAQKYREGHLTPSPVTLPSKLSDNVIRSLANALPQSIEPFALLLSNIEEELLDRRADHQPDQ</sequence>
<dbReference type="GO" id="GO:0070507">
    <property type="term" value="P:regulation of microtubule cytoskeleton organization"/>
    <property type="evidence" value="ECO:0007669"/>
    <property type="project" value="TreeGrafter"/>
</dbReference>
<evidence type="ECO:0000313" key="11">
    <source>
        <dbReference type="EMBL" id="EJK50830.1"/>
    </source>
</evidence>
<dbReference type="GO" id="GO:0005930">
    <property type="term" value="C:axoneme"/>
    <property type="evidence" value="ECO:0007669"/>
    <property type="project" value="UniProtKB-SubCell"/>
</dbReference>
<dbReference type="InterPro" id="IPR040468">
    <property type="entry name" value="TRAF3IP1_N"/>
</dbReference>
<reference evidence="11 12" key="1">
    <citation type="journal article" date="2012" name="Genome Biol.">
        <title>Genome and low-iron response of an oceanic diatom adapted to chronic iron limitation.</title>
        <authorList>
            <person name="Lommer M."/>
            <person name="Specht M."/>
            <person name="Roy A.S."/>
            <person name="Kraemer L."/>
            <person name="Andreson R."/>
            <person name="Gutowska M.A."/>
            <person name="Wolf J."/>
            <person name="Bergner S.V."/>
            <person name="Schilhabel M.B."/>
            <person name="Klostermeier U.C."/>
            <person name="Beiko R.G."/>
            <person name="Rosenstiel P."/>
            <person name="Hippler M."/>
            <person name="Laroche J."/>
        </authorList>
    </citation>
    <scope>NUCLEOTIDE SEQUENCE [LARGE SCALE GENOMIC DNA]</scope>
    <source>
        <strain evidence="11 12">CCMP1005</strain>
    </source>
</reference>
<evidence type="ECO:0000256" key="2">
    <source>
        <dbReference type="ARBA" id="ARBA00004430"/>
    </source>
</evidence>
<keyword evidence="3" id="KW-0963">Cytoplasm</keyword>
<feature type="region of interest" description="Disordered" evidence="9">
    <location>
        <begin position="322"/>
        <end position="380"/>
    </location>
</feature>
<feature type="compositionally biased region" description="Polar residues" evidence="9">
    <location>
        <begin position="322"/>
        <end position="331"/>
    </location>
</feature>
<evidence type="ECO:0000259" key="10">
    <source>
        <dbReference type="Pfam" id="PF10243"/>
    </source>
</evidence>
<dbReference type="PANTHER" id="PTHR31363">
    <property type="entry name" value="TRAF3-INTERACTING PROTEIN 1"/>
    <property type="match status" value="1"/>
</dbReference>
<dbReference type="AlphaFoldDB" id="K0RCA0"/>
<dbReference type="Proteomes" id="UP000266841">
    <property type="component" value="Unassembled WGS sequence"/>
</dbReference>
<proteinExistence type="inferred from homology"/>
<keyword evidence="5" id="KW-0175">Coiled coil</keyword>
<evidence type="ECO:0000256" key="6">
    <source>
        <dbReference type="ARBA" id="ARBA00023212"/>
    </source>
</evidence>
<evidence type="ECO:0000256" key="8">
    <source>
        <dbReference type="ARBA" id="ARBA00043971"/>
    </source>
</evidence>
<dbReference type="InterPro" id="IPR042576">
    <property type="entry name" value="TRAF3IP1_N_sf"/>
</dbReference>
<feature type="compositionally biased region" description="Basic and acidic residues" evidence="9">
    <location>
        <begin position="145"/>
        <end position="160"/>
    </location>
</feature>
<dbReference type="Gene3D" id="1.10.418.50">
    <property type="entry name" value="Microtubule-binding protein MIP-T3"/>
    <property type="match status" value="2"/>
</dbReference>
<dbReference type="GO" id="GO:0030992">
    <property type="term" value="C:intraciliary transport particle B"/>
    <property type="evidence" value="ECO:0007669"/>
    <property type="project" value="TreeGrafter"/>
</dbReference>
<keyword evidence="12" id="KW-1185">Reference proteome</keyword>
<evidence type="ECO:0000256" key="7">
    <source>
        <dbReference type="ARBA" id="ARBA00023273"/>
    </source>
</evidence>
<feature type="domain" description="TRAF3-interacting protein 1 N-terminal" evidence="10">
    <location>
        <begin position="198"/>
        <end position="314"/>
    </location>
</feature>
<evidence type="ECO:0000256" key="1">
    <source>
        <dbReference type="ARBA" id="ARBA00004120"/>
    </source>
</evidence>
<dbReference type="InterPro" id="IPR018799">
    <property type="entry name" value="TRAF3IP1"/>
</dbReference>
<dbReference type="OrthoDB" id="10258914at2759"/>
<feature type="domain" description="TRAF3-interacting protein 1 N-terminal" evidence="10">
    <location>
        <begin position="9"/>
        <end position="120"/>
    </location>
</feature>
<dbReference type="PANTHER" id="PTHR31363:SF0">
    <property type="entry name" value="TRAF3-INTERACTING PROTEIN 1"/>
    <property type="match status" value="1"/>
</dbReference>
<keyword evidence="6" id="KW-0206">Cytoskeleton</keyword>
<dbReference type="GO" id="GO:0042073">
    <property type="term" value="P:intraciliary transport"/>
    <property type="evidence" value="ECO:0007669"/>
    <property type="project" value="TreeGrafter"/>
</dbReference>
<dbReference type="EMBL" id="AGNL01042870">
    <property type="protein sequence ID" value="EJK50830.1"/>
    <property type="molecule type" value="Genomic_DNA"/>
</dbReference>
<feature type="compositionally biased region" description="Gly residues" evidence="9">
    <location>
        <begin position="350"/>
        <end position="359"/>
    </location>
</feature>
<keyword evidence="4" id="KW-0970">Cilium biogenesis/degradation</keyword>
<evidence type="ECO:0000256" key="3">
    <source>
        <dbReference type="ARBA" id="ARBA00022490"/>
    </source>
</evidence>
<dbReference type="GO" id="GO:0036064">
    <property type="term" value="C:ciliary basal body"/>
    <property type="evidence" value="ECO:0007669"/>
    <property type="project" value="TreeGrafter"/>
</dbReference>
<dbReference type="Pfam" id="PF10243">
    <property type="entry name" value="MIP-T3"/>
    <property type="match status" value="2"/>
</dbReference>
<accession>K0RCA0</accession>
<evidence type="ECO:0000256" key="4">
    <source>
        <dbReference type="ARBA" id="ARBA00022794"/>
    </source>
</evidence>
<keyword evidence="7" id="KW-0966">Cell projection</keyword>
<comment type="subcellular location">
    <subcellularLocation>
        <location evidence="2">Cytoplasm</location>
        <location evidence="2">Cytoskeleton</location>
        <location evidence="2">Cilium axoneme</location>
    </subcellularLocation>
    <subcellularLocation>
        <location evidence="1">Cytoplasm</location>
        <location evidence="1">Cytoskeleton</location>
        <location evidence="1">Cilium basal body</location>
    </subcellularLocation>
</comment>
<feature type="compositionally biased region" description="Basic and acidic residues" evidence="9">
    <location>
        <begin position="364"/>
        <end position="377"/>
    </location>
</feature>
<organism evidence="11 12">
    <name type="scientific">Thalassiosira oceanica</name>
    <name type="common">Marine diatom</name>
    <dbReference type="NCBI Taxonomy" id="159749"/>
    <lineage>
        <taxon>Eukaryota</taxon>
        <taxon>Sar</taxon>
        <taxon>Stramenopiles</taxon>
        <taxon>Ochrophyta</taxon>
        <taxon>Bacillariophyta</taxon>
        <taxon>Coscinodiscophyceae</taxon>
        <taxon>Thalassiosirophycidae</taxon>
        <taxon>Thalassiosirales</taxon>
        <taxon>Thalassiosiraceae</taxon>
        <taxon>Thalassiosira</taxon>
    </lineage>
</organism>